<sequence>MKKDVRKKEKKKDRLKKDKKIKDAKNKKIKKKKPDSGKSEQTVIHKVEVQIRVCDDRSIDVLKIQPAVETAADDLHETIVQDVQRALEEYSERMCQEYSETDKKGEADRLSKNGARIVGLHESTNKYANKWFTDEFTENNCATCRYGDRGEGSHPCRACLADRAGNDSKYSKWEPQTEKGKGEKPAQRLISIF</sequence>
<name>A0A1M6NAA3_9FIRM</name>
<dbReference type="RefSeq" id="WP_073108663.1">
    <property type="nucleotide sequence ID" value="NZ_FQZY01000022.1"/>
</dbReference>
<evidence type="ECO:0000313" key="2">
    <source>
        <dbReference type="EMBL" id="SHJ92496.1"/>
    </source>
</evidence>
<protein>
    <submittedName>
        <fullName evidence="2">Uncharacterized protein</fullName>
    </submittedName>
</protein>
<organism evidence="2 3">
    <name type="scientific">Hespellia stercorisuis DSM 15480</name>
    <dbReference type="NCBI Taxonomy" id="1121950"/>
    <lineage>
        <taxon>Bacteria</taxon>
        <taxon>Bacillati</taxon>
        <taxon>Bacillota</taxon>
        <taxon>Clostridia</taxon>
        <taxon>Lachnospirales</taxon>
        <taxon>Lachnospiraceae</taxon>
        <taxon>Hespellia</taxon>
    </lineage>
</organism>
<feature type="region of interest" description="Disordered" evidence="1">
    <location>
        <begin position="1"/>
        <end position="42"/>
    </location>
</feature>
<feature type="region of interest" description="Disordered" evidence="1">
    <location>
        <begin position="166"/>
        <end position="187"/>
    </location>
</feature>
<gene>
    <name evidence="2" type="ORF">SAMN02745243_01752</name>
</gene>
<dbReference type="Proteomes" id="UP000184301">
    <property type="component" value="Unassembled WGS sequence"/>
</dbReference>
<dbReference type="AlphaFoldDB" id="A0A1M6NAA3"/>
<dbReference type="EMBL" id="FQZY01000022">
    <property type="protein sequence ID" value="SHJ92496.1"/>
    <property type="molecule type" value="Genomic_DNA"/>
</dbReference>
<evidence type="ECO:0000313" key="3">
    <source>
        <dbReference type="Proteomes" id="UP000184301"/>
    </source>
</evidence>
<feature type="compositionally biased region" description="Basic and acidic residues" evidence="1">
    <location>
        <begin position="166"/>
        <end position="186"/>
    </location>
</feature>
<feature type="compositionally biased region" description="Basic residues" evidence="1">
    <location>
        <begin position="8"/>
        <end position="19"/>
    </location>
</feature>
<accession>A0A1M6NAA3</accession>
<proteinExistence type="predicted"/>
<reference evidence="2 3" key="1">
    <citation type="submission" date="2016-11" db="EMBL/GenBank/DDBJ databases">
        <authorList>
            <person name="Jaros S."/>
            <person name="Januszkiewicz K."/>
            <person name="Wedrychowicz H."/>
        </authorList>
    </citation>
    <scope>NUCLEOTIDE SEQUENCE [LARGE SCALE GENOMIC DNA]</scope>
    <source>
        <strain evidence="2 3">DSM 15480</strain>
    </source>
</reference>
<evidence type="ECO:0000256" key="1">
    <source>
        <dbReference type="SAM" id="MobiDB-lite"/>
    </source>
</evidence>
<dbReference type="STRING" id="1121950.SAMN02745243_01752"/>
<keyword evidence="3" id="KW-1185">Reference proteome</keyword>